<gene>
    <name evidence="1" type="ORF">TSUD_200800</name>
</gene>
<name>A0A2Z6LTS9_TRISU</name>
<protein>
    <submittedName>
        <fullName evidence="1">Uncharacterized protein</fullName>
    </submittedName>
</protein>
<reference evidence="2" key="1">
    <citation type="journal article" date="2017" name="Front. Plant Sci.">
        <title>Climate Clever Clovers: New Paradigm to Reduce the Environmental Footprint of Ruminants by Breeding Low Methanogenic Forages Utilizing Haplotype Variation.</title>
        <authorList>
            <person name="Kaur P."/>
            <person name="Appels R."/>
            <person name="Bayer P.E."/>
            <person name="Keeble-Gagnere G."/>
            <person name="Wang J."/>
            <person name="Hirakawa H."/>
            <person name="Shirasawa K."/>
            <person name="Vercoe P."/>
            <person name="Stefanova K."/>
            <person name="Durmic Z."/>
            <person name="Nichols P."/>
            <person name="Revell C."/>
            <person name="Isobe S.N."/>
            <person name="Edwards D."/>
            <person name="Erskine W."/>
        </authorList>
    </citation>
    <scope>NUCLEOTIDE SEQUENCE [LARGE SCALE GENOMIC DNA]</scope>
    <source>
        <strain evidence="2">cv. Daliak</strain>
    </source>
</reference>
<organism evidence="1 2">
    <name type="scientific">Trifolium subterraneum</name>
    <name type="common">Subterranean clover</name>
    <dbReference type="NCBI Taxonomy" id="3900"/>
    <lineage>
        <taxon>Eukaryota</taxon>
        <taxon>Viridiplantae</taxon>
        <taxon>Streptophyta</taxon>
        <taxon>Embryophyta</taxon>
        <taxon>Tracheophyta</taxon>
        <taxon>Spermatophyta</taxon>
        <taxon>Magnoliopsida</taxon>
        <taxon>eudicotyledons</taxon>
        <taxon>Gunneridae</taxon>
        <taxon>Pentapetalae</taxon>
        <taxon>rosids</taxon>
        <taxon>fabids</taxon>
        <taxon>Fabales</taxon>
        <taxon>Fabaceae</taxon>
        <taxon>Papilionoideae</taxon>
        <taxon>50 kb inversion clade</taxon>
        <taxon>NPAAA clade</taxon>
        <taxon>Hologalegina</taxon>
        <taxon>IRL clade</taxon>
        <taxon>Trifolieae</taxon>
        <taxon>Trifolium</taxon>
    </lineage>
</organism>
<keyword evidence="2" id="KW-1185">Reference proteome</keyword>
<proteinExistence type="predicted"/>
<evidence type="ECO:0000313" key="1">
    <source>
        <dbReference type="EMBL" id="GAU20931.1"/>
    </source>
</evidence>
<dbReference type="EMBL" id="DF973223">
    <property type="protein sequence ID" value="GAU20931.1"/>
    <property type="molecule type" value="Genomic_DNA"/>
</dbReference>
<sequence length="65" mass="7161">MVLDQLSLRELTLFEKGSLTELKETRKEVEDDGSLKVVKEEETVAVAQANAMALKLLSCAINTPI</sequence>
<accession>A0A2Z6LTS9</accession>
<dbReference type="AlphaFoldDB" id="A0A2Z6LTS9"/>
<dbReference type="Proteomes" id="UP000242715">
    <property type="component" value="Unassembled WGS sequence"/>
</dbReference>
<evidence type="ECO:0000313" key="2">
    <source>
        <dbReference type="Proteomes" id="UP000242715"/>
    </source>
</evidence>